<evidence type="ECO:0000259" key="5">
    <source>
        <dbReference type="PROSITE" id="PS51202"/>
    </source>
</evidence>
<feature type="transmembrane region" description="Helical" evidence="3">
    <location>
        <begin position="12"/>
        <end position="31"/>
    </location>
</feature>
<dbReference type="Proteomes" id="UP000198755">
    <property type="component" value="Unassembled WGS sequence"/>
</dbReference>
<dbReference type="AlphaFoldDB" id="A0A1I3VUI2"/>
<dbReference type="Gene3D" id="1.10.287.70">
    <property type="match status" value="1"/>
</dbReference>
<keyword evidence="3" id="KW-0812">Transmembrane</keyword>
<keyword evidence="3" id="KW-1133">Transmembrane helix</keyword>
<dbReference type="InterPro" id="IPR013099">
    <property type="entry name" value="K_chnl_dom"/>
</dbReference>
<keyword evidence="7" id="KW-1185">Reference proteome</keyword>
<dbReference type="GO" id="GO:0006813">
    <property type="term" value="P:potassium ion transport"/>
    <property type="evidence" value="ECO:0007669"/>
    <property type="project" value="InterPro"/>
</dbReference>
<dbReference type="Pfam" id="PF02254">
    <property type="entry name" value="TrkA_N"/>
    <property type="match status" value="1"/>
</dbReference>
<feature type="region of interest" description="Disordered" evidence="2">
    <location>
        <begin position="359"/>
        <end position="379"/>
    </location>
</feature>
<gene>
    <name evidence="6" type="ORF">SAMN05444581_10154</name>
</gene>
<feature type="transmembrane region" description="Helical" evidence="3">
    <location>
        <begin position="37"/>
        <end position="54"/>
    </location>
</feature>
<evidence type="ECO:0000256" key="3">
    <source>
        <dbReference type="SAM" id="Phobius"/>
    </source>
</evidence>
<dbReference type="InterPro" id="IPR036721">
    <property type="entry name" value="RCK_C_sf"/>
</dbReference>
<dbReference type="PANTHER" id="PTHR43833">
    <property type="entry name" value="POTASSIUM CHANNEL PROTEIN 2-RELATED-RELATED"/>
    <property type="match status" value="1"/>
</dbReference>
<dbReference type="InterPro" id="IPR006037">
    <property type="entry name" value="RCK_C"/>
</dbReference>
<keyword evidence="6" id="KW-0407">Ion channel</keyword>
<evidence type="ECO:0000256" key="1">
    <source>
        <dbReference type="ARBA" id="ARBA00004651"/>
    </source>
</evidence>
<dbReference type="OrthoDB" id="9781411at2"/>
<comment type="subcellular location">
    <subcellularLocation>
        <location evidence="1">Cell membrane</location>
        <topology evidence="1">Multi-pass membrane protein</topology>
    </subcellularLocation>
</comment>
<dbReference type="PROSITE" id="PS51202">
    <property type="entry name" value="RCK_C"/>
    <property type="match status" value="1"/>
</dbReference>
<keyword evidence="6" id="KW-0813">Transport</keyword>
<keyword evidence="6" id="KW-0406">Ion transport</keyword>
<accession>A0A1I3VUI2</accession>
<dbReference type="InterPro" id="IPR036291">
    <property type="entry name" value="NAD(P)-bd_dom_sf"/>
</dbReference>
<evidence type="ECO:0000259" key="4">
    <source>
        <dbReference type="PROSITE" id="PS51201"/>
    </source>
</evidence>
<dbReference type="Gene3D" id="3.40.50.720">
    <property type="entry name" value="NAD(P)-binding Rossmann-like Domain"/>
    <property type="match status" value="1"/>
</dbReference>
<dbReference type="PANTHER" id="PTHR43833:SF9">
    <property type="entry name" value="POTASSIUM CHANNEL PROTEIN YUGO-RELATED"/>
    <property type="match status" value="1"/>
</dbReference>
<dbReference type="EMBL" id="FOSN01000001">
    <property type="protein sequence ID" value="SFJ97957.1"/>
    <property type="molecule type" value="Genomic_DNA"/>
</dbReference>
<dbReference type="InterPro" id="IPR050721">
    <property type="entry name" value="Trk_Ktr_HKT_K-transport"/>
</dbReference>
<dbReference type="SUPFAM" id="SSF116726">
    <property type="entry name" value="TrkA C-terminal domain-like"/>
    <property type="match status" value="1"/>
</dbReference>
<reference evidence="6 7" key="1">
    <citation type="submission" date="2016-10" db="EMBL/GenBank/DDBJ databases">
        <authorList>
            <person name="de Groot N.N."/>
        </authorList>
    </citation>
    <scope>NUCLEOTIDE SEQUENCE [LARGE SCALE GENOMIC DNA]</scope>
    <source>
        <strain evidence="6 7">NE2</strain>
    </source>
</reference>
<dbReference type="PROSITE" id="PS51201">
    <property type="entry name" value="RCK_N"/>
    <property type="match status" value="1"/>
</dbReference>
<evidence type="ECO:0000313" key="7">
    <source>
        <dbReference type="Proteomes" id="UP000198755"/>
    </source>
</evidence>
<protein>
    <submittedName>
        <fullName evidence="6">Trk system potassium uptake protein TrkA/voltage-gated potassium channel</fullName>
    </submittedName>
</protein>
<dbReference type="STRING" id="1612308.SAMN05444581_10154"/>
<dbReference type="InterPro" id="IPR003148">
    <property type="entry name" value="RCK_N"/>
</dbReference>
<organism evidence="6 7">
    <name type="scientific">Methylocapsa palsarum</name>
    <dbReference type="NCBI Taxonomy" id="1612308"/>
    <lineage>
        <taxon>Bacteria</taxon>
        <taxon>Pseudomonadati</taxon>
        <taxon>Pseudomonadota</taxon>
        <taxon>Alphaproteobacteria</taxon>
        <taxon>Hyphomicrobiales</taxon>
        <taxon>Beijerinckiaceae</taxon>
        <taxon>Methylocapsa</taxon>
    </lineage>
</organism>
<evidence type="ECO:0000256" key="2">
    <source>
        <dbReference type="SAM" id="MobiDB-lite"/>
    </source>
</evidence>
<dbReference type="GO" id="GO:0008324">
    <property type="term" value="F:monoatomic cation transmembrane transporter activity"/>
    <property type="evidence" value="ECO:0007669"/>
    <property type="project" value="InterPro"/>
</dbReference>
<dbReference type="Pfam" id="PF07885">
    <property type="entry name" value="Ion_trans_2"/>
    <property type="match status" value="1"/>
</dbReference>
<dbReference type="GO" id="GO:0005886">
    <property type="term" value="C:plasma membrane"/>
    <property type="evidence" value="ECO:0007669"/>
    <property type="project" value="UniProtKB-SubCell"/>
</dbReference>
<dbReference type="SUPFAM" id="SSF81324">
    <property type="entry name" value="Voltage-gated potassium channels"/>
    <property type="match status" value="1"/>
</dbReference>
<dbReference type="Gene3D" id="3.30.70.1450">
    <property type="entry name" value="Regulator of K+ conductance, C-terminal domain"/>
    <property type="match status" value="1"/>
</dbReference>
<feature type="domain" description="RCK C-terminal" evidence="5">
    <location>
        <begin position="259"/>
        <end position="344"/>
    </location>
</feature>
<feature type="transmembrane region" description="Helical" evidence="3">
    <location>
        <begin position="66"/>
        <end position="90"/>
    </location>
</feature>
<dbReference type="SUPFAM" id="SSF51735">
    <property type="entry name" value="NAD(P)-binding Rossmann-fold domains"/>
    <property type="match status" value="1"/>
</dbReference>
<evidence type="ECO:0000313" key="6">
    <source>
        <dbReference type="EMBL" id="SFJ97957.1"/>
    </source>
</evidence>
<keyword evidence="3" id="KW-0472">Membrane</keyword>
<proteinExistence type="predicted"/>
<dbReference type="RefSeq" id="WP_091675692.1">
    <property type="nucleotide sequence ID" value="NZ_FOSN01000001.1"/>
</dbReference>
<sequence>MRSIFDSRANNLIYGVIFVLAVSALALAGYMHSGWNFGDSLFMVVLTVFTVGYGEVHPLDTIELRAITILLMALGCTGMIFLTGALVQFITLSQLQQMLGLTRMNKQIDVLKDHVIICGFGRTGAMLAKELRAGNSQFVIIEPNHTRFVEAQALGYLCINLDAAEESVLKQAGIERARALATVVSSDPVNVFITLSARSLNKTIQIIARGEEPSTEKKLLQAGANAVVLPAHIGAEQVASMILFPAIAGIIQYSERRRQLELDLRTLGLEIEVVVAAEGSAFCGLTVDEIERKAERSFFIIAIEQSGSRSAERPDPATRIKAGDGVTILGRAGRAYVLGNFSEPAADVQNLAPDEAIAARAPAGLKTPQPEPSDQIRDP</sequence>
<name>A0A1I3VUI2_9HYPH</name>
<feature type="domain" description="RCK N-terminal" evidence="4">
    <location>
        <begin position="112"/>
        <end position="229"/>
    </location>
</feature>